<dbReference type="Gene3D" id="3.30.530.20">
    <property type="match status" value="1"/>
</dbReference>
<dbReference type="SUPFAM" id="SSF55961">
    <property type="entry name" value="Bet v1-like"/>
    <property type="match status" value="1"/>
</dbReference>
<reference evidence="3" key="1">
    <citation type="submission" date="2020-02" db="EMBL/GenBank/DDBJ databases">
        <title>Draft genome sequence of Candidatus Afipia apatlaquensis IBT-C3, a potential strain for decolorization of textile dyes.</title>
        <authorList>
            <person name="Sanchez-Reyes A."/>
            <person name="Breton-Deval L."/>
            <person name="Mangelson H."/>
            <person name="Sanchez-Flores A."/>
        </authorList>
    </citation>
    <scope>NUCLEOTIDE SEQUENCE [LARGE SCALE GENOMIC DNA]</scope>
    <source>
        <strain evidence="3">IBT-C3</strain>
    </source>
</reference>
<dbReference type="Proteomes" id="UP000480266">
    <property type="component" value="Unassembled WGS sequence"/>
</dbReference>
<evidence type="ECO:0000313" key="4">
    <source>
        <dbReference type="Proteomes" id="UP000480266"/>
    </source>
</evidence>
<evidence type="ECO:0000313" key="3">
    <source>
        <dbReference type="EMBL" id="NGX94636.1"/>
    </source>
</evidence>
<proteinExistence type="inferred from homology"/>
<dbReference type="InterPro" id="IPR023393">
    <property type="entry name" value="START-like_dom_sf"/>
</dbReference>
<protein>
    <submittedName>
        <fullName evidence="3">Glutathione S-transferase</fullName>
    </submittedName>
</protein>
<evidence type="ECO:0000256" key="1">
    <source>
        <dbReference type="ARBA" id="ARBA00006817"/>
    </source>
</evidence>
<feature type="domain" description="Activator of Hsp90 ATPase homologue 1/2-like C-terminal" evidence="2">
    <location>
        <begin position="26"/>
        <end position="159"/>
    </location>
</feature>
<comment type="caution">
    <text evidence="3">The sequence shown here is derived from an EMBL/GenBank/DDBJ whole genome shotgun (WGS) entry which is preliminary data.</text>
</comment>
<dbReference type="GO" id="GO:0016740">
    <property type="term" value="F:transferase activity"/>
    <property type="evidence" value="ECO:0007669"/>
    <property type="project" value="UniProtKB-KW"/>
</dbReference>
<accession>A0A7C9RH20</accession>
<gene>
    <name evidence="3" type="ORF">G4V63_05210</name>
</gene>
<dbReference type="Pfam" id="PF08327">
    <property type="entry name" value="AHSA1"/>
    <property type="match status" value="1"/>
</dbReference>
<dbReference type="EMBL" id="JAAMRR010000264">
    <property type="protein sequence ID" value="NGX94636.1"/>
    <property type="molecule type" value="Genomic_DNA"/>
</dbReference>
<organism evidence="3 4">
    <name type="scientific">Candidatus Afipia apatlaquensis</name>
    <dbReference type="NCBI Taxonomy" id="2712852"/>
    <lineage>
        <taxon>Bacteria</taxon>
        <taxon>Pseudomonadati</taxon>
        <taxon>Pseudomonadota</taxon>
        <taxon>Alphaproteobacteria</taxon>
        <taxon>Hyphomicrobiales</taxon>
        <taxon>Nitrobacteraceae</taxon>
        <taxon>Afipia</taxon>
    </lineage>
</organism>
<dbReference type="AlphaFoldDB" id="A0A7C9RH20"/>
<sequence>MTATTLKVRASSPADQPTITMEREFDASPDVLFRAFTEAEALKAWYGPNGFTITVLARDFRVGGLFRFTMHGPDGTDYPNRLAYREILPGERLAYRHDSDIDNDPKGFEVAITFKTLGANRTLLTMTSVFPSVEARNAVMKFGAVELGMQTLEKLAAYVTA</sequence>
<evidence type="ECO:0000259" key="2">
    <source>
        <dbReference type="Pfam" id="PF08327"/>
    </source>
</evidence>
<dbReference type="InterPro" id="IPR013538">
    <property type="entry name" value="ASHA1/2-like_C"/>
</dbReference>
<comment type="similarity">
    <text evidence="1">Belongs to the AHA1 family.</text>
</comment>
<keyword evidence="4" id="KW-1185">Reference proteome</keyword>
<name>A0A7C9RH20_9BRAD</name>